<proteinExistence type="predicted"/>
<dbReference type="PANTHER" id="PTHR38011:SF7">
    <property type="entry name" value="2,5-DIAMINO-6-RIBOSYLAMINO-4(3H)-PYRIMIDINONE 5'-PHOSPHATE REDUCTASE"/>
    <property type="match status" value="1"/>
</dbReference>
<organism evidence="6 7">
    <name type="scientific">Phytohabitans rumicis</name>
    <dbReference type="NCBI Taxonomy" id="1076125"/>
    <lineage>
        <taxon>Bacteria</taxon>
        <taxon>Bacillati</taxon>
        <taxon>Actinomycetota</taxon>
        <taxon>Actinomycetes</taxon>
        <taxon>Micromonosporales</taxon>
        <taxon>Micromonosporaceae</taxon>
    </lineage>
</organism>
<dbReference type="EMBL" id="BLPG01000001">
    <property type="protein sequence ID" value="GFJ88711.1"/>
    <property type="molecule type" value="Genomic_DNA"/>
</dbReference>
<reference evidence="6 7" key="1">
    <citation type="submission" date="2020-03" db="EMBL/GenBank/DDBJ databases">
        <title>Whole genome shotgun sequence of Phytohabitans rumicis NBRC 108638.</title>
        <authorList>
            <person name="Komaki H."/>
            <person name="Tamura T."/>
        </authorList>
    </citation>
    <scope>NUCLEOTIDE SEQUENCE [LARGE SCALE GENOMIC DNA]</scope>
    <source>
        <strain evidence="6 7">NBRC 108638</strain>
    </source>
</reference>
<feature type="domain" description="Bacterial bifunctional deaminase-reductase C-terminal" evidence="5">
    <location>
        <begin position="49"/>
        <end position="238"/>
    </location>
</feature>
<dbReference type="GO" id="GO:0008703">
    <property type="term" value="F:5-amino-6-(5-phosphoribosylamino)uracil reductase activity"/>
    <property type="evidence" value="ECO:0007669"/>
    <property type="project" value="InterPro"/>
</dbReference>
<dbReference type="GO" id="GO:0009231">
    <property type="term" value="P:riboflavin biosynthetic process"/>
    <property type="evidence" value="ECO:0007669"/>
    <property type="project" value="InterPro"/>
</dbReference>
<keyword evidence="2" id="KW-0521">NADP</keyword>
<feature type="compositionally biased region" description="Low complexity" evidence="4">
    <location>
        <begin position="253"/>
        <end position="263"/>
    </location>
</feature>
<evidence type="ECO:0000256" key="3">
    <source>
        <dbReference type="ARBA" id="ARBA00023002"/>
    </source>
</evidence>
<sequence>MRLSAPYPGTDPTGHWSGRRMSAALVRLSSGEPLDDAALTDLYAMDEPGVRVNFVTSADGAVELDGFSAGLSGGSDKRVFALLRMLCDGLLVGAGTLRHEGYNALRLDEKRRAWRREHGLPDYPTLVVVSGALDLNPAQAAFADAPVRPIVLTHGRAPADRRAALEPVAEVLTVGADAVDLTDALVRLRERGLRHLLCEGGPHLLGTLTAADLVDEVCLTVSPLLTGPGAGRITAGPPTLPVLWPSTTHCSRTTPSSSATPAPNGTLFASPTAPFSRRSRANGRALISKPRPFALDRRENP</sequence>
<dbReference type="InterPro" id="IPR002734">
    <property type="entry name" value="RibDG_C"/>
</dbReference>
<accession>A0A6V8L1P3</accession>
<evidence type="ECO:0000313" key="7">
    <source>
        <dbReference type="Proteomes" id="UP000482960"/>
    </source>
</evidence>
<dbReference type="Gene3D" id="3.40.430.10">
    <property type="entry name" value="Dihydrofolate Reductase, subunit A"/>
    <property type="match status" value="1"/>
</dbReference>
<keyword evidence="7" id="KW-1185">Reference proteome</keyword>
<feature type="region of interest" description="Disordered" evidence="4">
    <location>
        <begin position="248"/>
        <end position="301"/>
    </location>
</feature>
<gene>
    <name evidence="6" type="ORF">Prum_023530</name>
</gene>
<dbReference type="Proteomes" id="UP000482960">
    <property type="component" value="Unassembled WGS sequence"/>
</dbReference>
<reference evidence="6 7" key="2">
    <citation type="submission" date="2020-03" db="EMBL/GenBank/DDBJ databases">
        <authorList>
            <person name="Ichikawa N."/>
            <person name="Kimura A."/>
            <person name="Kitahashi Y."/>
            <person name="Uohara A."/>
        </authorList>
    </citation>
    <scope>NUCLEOTIDE SEQUENCE [LARGE SCALE GENOMIC DNA]</scope>
    <source>
        <strain evidence="6 7">NBRC 108638</strain>
    </source>
</reference>
<dbReference type="AlphaFoldDB" id="A0A6V8L1P3"/>
<evidence type="ECO:0000313" key="6">
    <source>
        <dbReference type="EMBL" id="GFJ88711.1"/>
    </source>
</evidence>
<evidence type="ECO:0000256" key="1">
    <source>
        <dbReference type="ARBA" id="ARBA00005104"/>
    </source>
</evidence>
<dbReference type="Pfam" id="PF01872">
    <property type="entry name" value="RibD_C"/>
    <property type="match status" value="1"/>
</dbReference>
<dbReference type="PANTHER" id="PTHR38011">
    <property type="entry name" value="DIHYDROFOLATE REDUCTASE FAMILY PROTEIN (AFU_ORTHOLOGUE AFUA_8G06820)"/>
    <property type="match status" value="1"/>
</dbReference>
<name>A0A6V8L1P3_9ACTN</name>
<evidence type="ECO:0000256" key="4">
    <source>
        <dbReference type="SAM" id="MobiDB-lite"/>
    </source>
</evidence>
<dbReference type="SUPFAM" id="SSF53597">
    <property type="entry name" value="Dihydrofolate reductase-like"/>
    <property type="match status" value="1"/>
</dbReference>
<dbReference type="InterPro" id="IPR050765">
    <property type="entry name" value="Riboflavin_Biosynth_HTPR"/>
</dbReference>
<keyword evidence="3" id="KW-0560">Oxidoreductase</keyword>
<evidence type="ECO:0000256" key="2">
    <source>
        <dbReference type="ARBA" id="ARBA00022857"/>
    </source>
</evidence>
<comment type="caution">
    <text evidence="6">The sequence shown here is derived from an EMBL/GenBank/DDBJ whole genome shotgun (WGS) entry which is preliminary data.</text>
</comment>
<comment type="pathway">
    <text evidence="1">Cofactor biosynthesis; riboflavin biosynthesis.</text>
</comment>
<dbReference type="InterPro" id="IPR024072">
    <property type="entry name" value="DHFR-like_dom_sf"/>
</dbReference>
<protein>
    <recommendedName>
        <fullName evidence="5">Bacterial bifunctional deaminase-reductase C-terminal domain-containing protein</fullName>
    </recommendedName>
</protein>
<evidence type="ECO:0000259" key="5">
    <source>
        <dbReference type="Pfam" id="PF01872"/>
    </source>
</evidence>